<evidence type="ECO:0000313" key="2">
    <source>
        <dbReference type="Proteomes" id="UP001306950"/>
    </source>
</evidence>
<proteinExistence type="predicted"/>
<accession>A0ABU7VNG9</accession>
<keyword evidence="2" id="KW-1185">Reference proteome</keyword>
<dbReference type="Pfam" id="PF05973">
    <property type="entry name" value="Gp49"/>
    <property type="match status" value="1"/>
</dbReference>
<dbReference type="InterPro" id="IPR009241">
    <property type="entry name" value="HigB-like"/>
</dbReference>
<dbReference type="Proteomes" id="UP001306950">
    <property type="component" value="Unassembled WGS sequence"/>
</dbReference>
<evidence type="ECO:0000313" key="1">
    <source>
        <dbReference type="EMBL" id="MEF2965314.1"/>
    </source>
</evidence>
<protein>
    <submittedName>
        <fullName evidence="1">Type II toxin-antitoxin system RelE/ParE family toxin</fullName>
    </submittedName>
</protein>
<dbReference type="EMBL" id="JAZHPZ010000002">
    <property type="protein sequence ID" value="MEF2965314.1"/>
    <property type="molecule type" value="Genomic_DNA"/>
</dbReference>
<gene>
    <name evidence="1" type="ORF">V3851_05665</name>
</gene>
<sequence>MNEVIFYTTAKGNSDVEDFLRKLDAQAVAGDKSSEELLDNILYVIDRVEDGMPHARSLQKGIRELRPGPYRITYFKWRDKLVLLTVFKKQSQQTPAHEIERAVRRMKDWISRHGK</sequence>
<comment type="caution">
    <text evidence="1">The sequence shown here is derived from an EMBL/GenBank/DDBJ whole genome shotgun (WGS) entry which is preliminary data.</text>
</comment>
<organism evidence="1 2">
    <name type="scientific">Paenibacillus haidiansis</name>
    <dbReference type="NCBI Taxonomy" id="1574488"/>
    <lineage>
        <taxon>Bacteria</taxon>
        <taxon>Bacillati</taxon>
        <taxon>Bacillota</taxon>
        <taxon>Bacilli</taxon>
        <taxon>Bacillales</taxon>
        <taxon>Paenibacillaceae</taxon>
        <taxon>Paenibacillus</taxon>
    </lineage>
</organism>
<reference evidence="1 2" key="1">
    <citation type="submission" date="2024-02" db="EMBL/GenBank/DDBJ databases">
        <title>A nitrogen-fixing paenibacillus bacterium.</title>
        <authorList>
            <person name="Zhang W.L."/>
            <person name="Chen S.F."/>
        </authorList>
    </citation>
    <scope>NUCLEOTIDE SEQUENCE [LARGE SCALE GENOMIC DNA]</scope>
    <source>
        <strain evidence="1 2">M1</strain>
    </source>
</reference>
<dbReference type="RefSeq" id="WP_331845548.1">
    <property type="nucleotide sequence ID" value="NZ_JAZHPZ010000002.1"/>
</dbReference>
<name>A0ABU7VNG9_9BACL</name>